<gene>
    <name evidence="4" type="ORF">M408DRAFT_15530</name>
    <name evidence="5" type="ORF">M408DRAFT_287699</name>
</gene>
<keyword evidence="1" id="KW-0479">Metal-binding</keyword>
<dbReference type="HOGENOM" id="CLU_1176036_0_0_1"/>
<dbReference type="Gene3D" id="3.30.160.60">
    <property type="entry name" value="Classic Zinc Finger"/>
    <property type="match status" value="1"/>
</dbReference>
<reference evidence="6" key="2">
    <citation type="submission" date="2015-01" db="EMBL/GenBank/DDBJ databases">
        <title>Evolutionary Origins and Diversification of the Mycorrhizal Mutualists.</title>
        <authorList>
            <consortium name="DOE Joint Genome Institute"/>
            <consortium name="Mycorrhizal Genomics Consortium"/>
            <person name="Kohler A."/>
            <person name="Kuo A."/>
            <person name="Nagy L.G."/>
            <person name="Floudas D."/>
            <person name="Copeland A."/>
            <person name="Barry K.W."/>
            <person name="Cichocki N."/>
            <person name="Veneault-Fourrey C."/>
            <person name="LaButti K."/>
            <person name="Lindquist E.A."/>
            <person name="Lipzen A."/>
            <person name="Lundell T."/>
            <person name="Morin E."/>
            <person name="Murat C."/>
            <person name="Riley R."/>
            <person name="Ohm R."/>
            <person name="Sun H."/>
            <person name="Tunlid A."/>
            <person name="Henrissat B."/>
            <person name="Grigoriev I.V."/>
            <person name="Hibbett D.S."/>
            <person name="Martin F."/>
        </authorList>
    </citation>
    <scope>NUCLEOTIDE SEQUENCE [LARGE SCALE GENOMIC DNA]</scope>
    <source>
        <strain evidence="5 6">MAFF 305830</strain>
    </source>
</reference>
<reference evidence="4" key="3">
    <citation type="submission" date="2015-02" db="EMBL/GenBank/DDBJ databases">
        <title>Evolutionary Origins and Diversification of the Mycorrhizal Mutualists.</title>
        <authorList>
            <consortium name="DOE Joint Genome Institute"/>
            <consortium name="Mycorrhizal Genomics Consortium"/>
            <person name="Kohler A."/>
            <person name="Kuo A."/>
            <person name="Nagy L.G."/>
            <person name="Floudas D."/>
            <person name="Copeland A."/>
            <person name="Barry K.W."/>
            <person name="Cichocki N."/>
            <person name="Veneault-Fourrey C."/>
            <person name="LaButti K."/>
            <person name="Lindquist E.A."/>
            <person name="Lipzen A."/>
            <person name="Lundell T."/>
            <person name="Morin E."/>
            <person name="Murat C."/>
            <person name="Riley R."/>
            <person name="Ohm R."/>
            <person name="Sun H."/>
            <person name="Tunlid A."/>
            <person name="Henrissat B."/>
            <person name="Grigoriev I.V."/>
            <person name="Hibbett D.S."/>
            <person name="Martin F."/>
        </authorList>
    </citation>
    <scope>NUCLEOTIDE SEQUENCE</scope>
    <source>
        <strain evidence="4">MAFF 305830</strain>
    </source>
</reference>
<accession>A0A0C2XNN4</accession>
<protein>
    <recommendedName>
        <fullName evidence="3">C2H2-type domain-containing protein</fullName>
    </recommendedName>
</protein>
<feature type="region of interest" description="Disordered" evidence="2">
    <location>
        <begin position="1"/>
        <end position="75"/>
    </location>
</feature>
<evidence type="ECO:0000313" key="6">
    <source>
        <dbReference type="Proteomes" id="UP000054097"/>
    </source>
</evidence>
<dbReference type="PROSITE" id="PS00028">
    <property type="entry name" value="ZINC_FINGER_C2H2_1"/>
    <property type="match status" value="1"/>
</dbReference>
<dbReference type="STRING" id="933852.A0A0C2XNN4"/>
<evidence type="ECO:0000256" key="2">
    <source>
        <dbReference type="SAM" id="MobiDB-lite"/>
    </source>
</evidence>
<dbReference type="InterPro" id="IPR036236">
    <property type="entry name" value="Znf_C2H2_sf"/>
</dbReference>
<keyword evidence="1" id="KW-0863">Zinc-finger</keyword>
<dbReference type="SUPFAM" id="SSF57667">
    <property type="entry name" value="beta-beta-alpha zinc fingers"/>
    <property type="match status" value="1"/>
</dbReference>
<feature type="region of interest" description="Disordered" evidence="2">
    <location>
        <begin position="113"/>
        <end position="150"/>
    </location>
</feature>
<organism evidence="4 6">
    <name type="scientific">Serendipita vermifera MAFF 305830</name>
    <dbReference type="NCBI Taxonomy" id="933852"/>
    <lineage>
        <taxon>Eukaryota</taxon>
        <taxon>Fungi</taxon>
        <taxon>Dikarya</taxon>
        <taxon>Basidiomycota</taxon>
        <taxon>Agaricomycotina</taxon>
        <taxon>Agaricomycetes</taxon>
        <taxon>Sebacinales</taxon>
        <taxon>Serendipitaceae</taxon>
        <taxon>Serendipita</taxon>
    </lineage>
</organism>
<evidence type="ECO:0000256" key="1">
    <source>
        <dbReference type="PROSITE-ProRule" id="PRU00042"/>
    </source>
</evidence>
<keyword evidence="6" id="KW-1185">Reference proteome</keyword>
<evidence type="ECO:0000313" key="4">
    <source>
        <dbReference type="EMBL" id="KIM30572.1"/>
    </source>
</evidence>
<dbReference type="PROSITE" id="PS50157">
    <property type="entry name" value="ZINC_FINGER_C2H2_2"/>
    <property type="match status" value="1"/>
</dbReference>
<name>A0A0C2XNN4_SERVB</name>
<evidence type="ECO:0000259" key="3">
    <source>
        <dbReference type="PROSITE" id="PS50157"/>
    </source>
</evidence>
<keyword evidence="1" id="KW-0862">Zinc</keyword>
<dbReference type="OrthoDB" id="8922241at2759"/>
<reference evidence="4 6" key="1">
    <citation type="submission" date="2014-04" db="EMBL/GenBank/DDBJ databases">
        <authorList>
            <consortium name="DOE Joint Genome Institute"/>
            <person name="Kuo A."/>
            <person name="Zuccaro A."/>
            <person name="Kohler A."/>
            <person name="Nagy L.G."/>
            <person name="Floudas D."/>
            <person name="Copeland A."/>
            <person name="Barry K.W."/>
            <person name="Cichocki N."/>
            <person name="Veneault-Fourrey C."/>
            <person name="LaButti K."/>
            <person name="Lindquist E.A."/>
            <person name="Lipzen A."/>
            <person name="Lundell T."/>
            <person name="Morin E."/>
            <person name="Murat C."/>
            <person name="Sun H."/>
            <person name="Tunlid A."/>
            <person name="Henrissat B."/>
            <person name="Grigoriev I.V."/>
            <person name="Hibbett D.S."/>
            <person name="Martin F."/>
            <person name="Nordberg H.P."/>
            <person name="Cantor M.N."/>
            <person name="Hua S.X."/>
        </authorList>
    </citation>
    <scope>NUCLEOTIDE SEQUENCE [LARGE SCALE GENOMIC DNA]</scope>
    <source>
        <strain evidence="4 6">MAFF 305830</strain>
    </source>
</reference>
<dbReference type="AlphaFoldDB" id="A0A0C2XNN4"/>
<dbReference type="EMBL" id="KN824284">
    <property type="protein sequence ID" value="KIM30579.1"/>
    <property type="molecule type" value="Genomic_DNA"/>
</dbReference>
<dbReference type="GO" id="GO:0008270">
    <property type="term" value="F:zinc ion binding"/>
    <property type="evidence" value="ECO:0007669"/>
    <property type="project" value="UniProtKB-KW"/>
</dbReference>
<sequence length="236" mass="25659">MEQEGSSPKDNSMRSRPKYPHPILLEDGGGSRVIGPTTIEAPLDSPSSPHASKFMSDYDPEAPYPHTERSYGYVPSGPSFTNQSTGMDRMSSNPSSPTGIYHAHHFSPDHAPAVPNAGQASHLHYTSSSSGHSPPRIPEPDYYQGVLPFGPPNPSQAISTTQLPNGGYICNLCSLVFTRAHDARRHYSSKHSEVKYECVCSKRFSRRDALLRHQRPDPVSGYVGCGEARGGTPTDP</sequence>
<dbReference type="Proteomes" id="UP000054097">
    <property type="component" value="Unassembled WGS sequence"/>
</dbReference>
<dbReference type="EMBL" id="KN824284">
    <property type="protein sequence ID" value="KIM30572.1"/>
    <property type="molecule type" value="Genomic_DNA"/>
</dbReference>
<feature type="compositionally biased region" description="Polar residues" evidence="2">
    <location>
        <begin position="1"/>
        <end position="10"/>
    </location>
</feature>
<proteinExistence type="predicted"/>
<evidence type="ECO:0000313" key="5">
    <source>
        <dbReference type="EMBL" id="KIM30579.1"/>
    </source>
</evidence>
<feature type="domain" description="C2H2-type" evidence="3">
    <location>
        <begin position="168"/>
        <end position="196"/>
    </location>
</feature>
<dbReference type="InterPro" id="IPR013087">
    <property type="entry name" value="Znf_C2H2_type"/>
</dbReference>